<name>A0AAU7E844_9BACT</name>
<organism evidence="2">
    <name type="scientific">Campylobacter sp. CCS1377</name>
    <dbReference type="NCBI Taxonomy" id="3158229"/>
    <lineage>
        <taxon>Bacteria</taxon>
        <taxon>Pseudomonadati</taxon>
        <taxon>Campylobacterota</taxon>
        <taxon>Epsilonproteobacteria</taxon>
        <taxon>Campylobacterales</taxon>
        <taxon>Campylobacteraceae</taxon>
        <taxon>Campylobacter</taxon>
    </lineage>
</organism>
<evidence type="ECO:0000259" key="1">
    <source>
        <dbReference type="Pfam" id="PF14280"/>
    </source>
</evidence>
<feature type="domain" description="DUF4365" evidence="1">
    <location>
        <begin position="30"/>
        <end position="136"/>
    </location>
</feature>
<dbReference type="EMBL" id="CP155620">
    <property type="protein sequence ID" value="XBJ29371.1"/>
    <property type="molecule type" value="Genomic_DNA"/>
</dbReference>
<gene>
    <name evidence="2" type="ORF">AAH949_00600</name>
</gene>
<accession>A0AAU7E844</accession>
<dbReference type="Pfam" id="PF14280">
    <property type="entry name" value="DUF4365"/>
    <property type="match status" value="1"/>
</dbReference>
<dbReference type="InterPro" id="IPR025375">
    <property type="entry name" value="DUF4365"/>
</dbReference>
<dbReference type="RefSeq" id="WP_348518663.1">
    <property type="nucleotide sequence ID" value="NZ_CP155620.1"/>
</dbReference>
<reference evidence="2" key="1">
    <citation type="submission" date="2024-05" db="EMBL/GenBank/DDBJ databases">
        <title>Campylobacter coli isolated from environmental waters in Slovenia.</title>
        <authorList>
            <person name="Zautner A.E."/>
            <person name="Bunk B."/>
            <person name="Riedel T."/>
            <person name="Sproeer C."/>
        </authorList>
    </citation>
    <scope>NUCLEOTIDE SEQUENCE</scope>
    <source>
        <strain evidence="2">CCS1377</strain>
    </source>
</reference>
<proteinExistence type="predicted"/>
<evidence type="ECO:0000313" key="2">
    <source>
        <dbReference type="EMBL" id="XBJ29371.1"/>
    </source>
</evidence>
<sequence>MSDYKLPREAKAHQIGRNGERIFSYSIPLGWIETKISPDNGLDYLIQYEKDDKPICSFFVQLKSTMNEFNDNEIFVELKTSTINFCCNCGIFMVVACDLVKEKCYYEFLDVLLKNKGKLSKKYNRFVISRKNEITKNLDIFYELEKRRAIQTVSSLNENKNNSFFNQVIEAKVNEDKFTHLKNNVYISAYIPYKHRLDLSMLVMFNIDGLDKNMFTPSKDYILEVFFSGYKADLDKRKWIAFQDSNDKEKYMATIGFNSFFLSKKTCEEFANGLDKLFDAYFDRMQTLENNLKACFYPKFHKYKNAYKLIKIDKNLWEKMILFIKDNENKKAKIRYYLVGNNIRVDFQNKEKNVHGNLIISPEIYRDDVILIWNSLYWEFDRFTSLDLEKSLLNVEDAHKWLFDEFIPLVIYDYERKKDEERFLYKIFNFIKINKTLAFHDFIKNFKIREYIKSDYKQNDMEFLLTRCESLQSYCKNHNDILFNNEAFVSLYEGLLILIQNCSELDIYYIYGNLGNIGFCGERNRENLIMGIKNYLKNNSKFESNCNVVDLILRNYVALIRDNKQALEFNITSKLIVKLQNIIKISQMIDLKFN</sequence>
<dbReference type="AlphaFoldDB" id="A0AAU7E844"/>
<protein>
    <submittedName>
        <fullName evidence="2">DUF4365 domain-containing protein</fullName>
    </submittedName>
</protein>